<accession>A0A9X3M5U5</accession>
<evidence type="ECO:0000313" key="3">
    <source>
        <dbReference type="Proteomes" id="UP001146505"/>
    </source>
</evidence>
<dbReference type="Proteomes" id="UP001146505">
    <property type="component" value="Unassembled WGS sequence"/>
</dbReference>
<reference evidence="2" key="1">
    <citation type="submission" date="2022-02" db="EMBL/GenBank/DDBJ databases">
        <title>Corynebacterium sp. from urogenital microbiome.</title>
        <authorList>
            <person name="Cappelli E.A."/>
            <person name="Ribeiro T.G."/>
            <person name="Peixe L."/>
        </authorList>
    </citation>
    <scope>NUCLEOTIDE SEQUENCE</scope>
    <source>
        <strain evidence="2">C9Ua_112</strain>
    </source>
</reference>
<evidence type="ECO:0000259" key="1">
    <source>
        <dbReference type="Pfam" id="PF02627"/>
    </source>
</evidence>
<dbReference type="EMBL" id="JAKMUV010000002">
    <property type="protein sequence ID" value="MCZ9304321.1"/>
    <property type="molecule type" value="Genomic_DNA"/>
</dbReference>
<dbReference type="PANTHER" id="PTHR34846">
    <property type="entry name" value="4-CARBOXYMUCONOLACTONE DECARBOXYLASE FAMILY PROTEIN (AFU_ORTHOLOGUE AFUA_6G11590)"/>
    <property type="match status" value="1"/>
</dbReference>
<dbReference type="InterPro" id="IPR029032">
    <property type="entry name" value="AhpD-like"/>
</dbReference>
<organism evidence="2 3">
    <name type="scientific">Corynebacterium macclintockiae</name>
    <dbReference type="NCBI Taxonomy" id="2913501"/>
    <lineage>
        <taxon>Bacteria</taxon>
        <taxon>Bacillati</taxon>
        <taxon>Actinomycetota</taxon>
        <taxon>Actinomycetes</taxon>
        <taxon>Mycobacteriales</taxon>
        <taxon>Corynebacteriaceae</taxon>
        <taxon>Corynebacterium</taxon>
    </lineage>
</organism>
<dbReference type="InterPro" id="IPR003779">
    <property type="entry name" value="CMD-like"/>
</dbReference>
<dbReference type="Pfam" id="PF02627">
    <property type="entry name" value="CMD"/>
    <property type="match status" value="1"/>
</dbReference>
<dbReference type="Gene3D" id="1.20.1290.10">
    <property type="entry name" value="AhpD-like"/>
    <property type="match status" value="1"/>
</dbReference>
<keyword evidence="3" id="KW-1185">Reference proteome</keyword>
<gene>
    <name evidence="2" type="ORF">L8U58_02025</name>
</gene>
<dbReference type="AlphaFoldDB" id="A0A9X3M5U5"/>
<comment type="caution">
    <text evidence="2">The sequence shown here is derived from an EMBL/GenBank/DDBJ whole genome shotgun (WGS) entry which is preliminary data.</text>
</comment>
<sequence length="183" mass="20317">MGDKTTPLGPGPVLRKQHLRRLGPFGAFATRIGARITKKTNLGVFATIGRAPRLFFFWLLYGGSMMPFGYLSRVETEMIILRVAYLRGSAYEADQHRALAARVGVKRIDALFQPDHGFTGRHGTLLDAAEQLVRDRGLTADMAQRVRDLLSEREQVAFVMLVTNYDGLATALDVMGVPVDEPR</sequence>
<dbReference type="SUPFAM" id="SSF69118">
    <property type="entry name" value="AhpD-like"/>
    <property type="match status" value="1"/>
</dbReference>
<protein>
    <submittedName>
        <fullName evidence="2">Carboxymuconolactone decarboxylase family protein</fullName>
    </submittedName>
</protein>
<dbReference type="PANTHER" id="PTHR34846:SF5">
    <property type="entry name" value="CARBOXYMUCONOLACTONE DECARBOXYLASE-LIKE DOMAIN-CONTAINING PROTEIN"/>
    <property type="match status" value="1"/>
</dbReference>
<dbReference type="GO" id="GO:0051920">
    <property type="term" value="F:peroxiredoxin activity"/>
    <property type="evidence" value="ECO:0007669"/>
    <property type="project" value="InterPro"/>
</dbReference>
<dbReference type="RefSeq" id="WP_269954583.1">
    <property type="nucleotide sequence ID" value="NZ_JAKMUV010000002.1"/>
</dbReference>
<proteinExistence type="predicted"/>
<feature type="domain" description="Carboxymuconolactone decarboxylase-like" evidence="1">
    <location>
        <begin position="58"/>
        <end position="107"/>
    </location>
</feature>
<name>A0A9X3M5U5_9CORY</name>
<dbReference type="GeneID" id="301812304"/>
<evidence type="ECO:0000313" key="2">
    <source>
        <dbReference type="EMBL" id="MCZ9304321.1"/>
    </source>
</evidence>